<proteinExistence type="predicted"/>
<dbReference type="Proteomes" id="UP000324767">
    <property type="component" value="Unassembled WGS sequence"/>
</dbReference>
<protein>
    <submittedName>
        <fullName evidence="1">Uncharacterized protein</fullName>
    </submittedName>
</protein>
<dbReference type="EMBL" id="VXIT01000014">
    <property type="protein sequence ID" value="KAA6408086.1"/>
    <property type="molecule type" value="Genomic_DNA"/>
</dbReference>
<organism evidence="1 2">
    <name type="scientific">Lasallia pustulata</name>
    <dbReference type="NCBI Taxonomy" id="136370"/>
    <lineage>
        <taxon>Eukaryota</taxon>
        <taxon>Fungi</taxon>
        <taxon>Dikarya</taxon>
        <taxon>Ascomycota</taxon>
        <taxon>Pezizomycotina</taxon>
        <taxon>Lecanoromycetes</taxon>
        <taxon>OSLEUM clade</taxon>
        <taxon>Umbilicariomycetidae</taxon>
        <taxon>Umbilicariales</taxon>
        <taxon>Umbilicariaceae</taxon>
        <taxon>Lasallia</taxon>
    </lineage>
</organism>
<accession>A0A5M8PGT5</accession>
<evidence type="ECO:0000313" key="2">
    <source>
        <dbReference type="Proteomes" id="UP000324767"/>
    </source>
</evidence>
<reference evidence="1 2" key="1">
    <citation type="submission" date="2019-09" db="EMBL/GenBank/DDBJ databases">
        <title>The hologenome of the rock-dwelling lichen Lasallia pustulata.</title>
        <authorList>
            <person name="Greshake Tzovaras B."/>
            <person name="Segers F."/>
            <person name="Bicker A."/>
            <person name="Dal Grande F."/>
            <person name="Otte J."/>
            <person name="Hankeln T."/>
            <person name="Schmitt I."/>
            <person name="Ebersberger I."/>
        </authorList>
    </citation>
    <scope>NUCLEOTIDE SEQUENCE [LARGE SCALE GENOMIC DNA]</scope>
    <source>
        <strain evidence="1">A1-1</strain>
    </source>
</reference>
<name>A0A5M8PGT5_9LECA</name>
<evidence type="ECO:0000313" key="1">
    <source>
        <dbReference type="EMBL" id="KAA6408086.1"/>
    </source>
</evidence>
<comment type="caution">
    <text evidence="1">The sequence shown here is derived from an EMBL/GenBank/DDBJ whole genome shotgun (WGS) entry which is preliminary data.</text>
</comment>
<dbReference type="AlphaFoldDB" id="A0A5M8PGT5"/>
<sequence>MAISEVVDVSVQTSKLGLFHPAHYERGLLVPTLEPEVWEEVIKRYDIFGDCAALVVVRWVETGGTWGLTWELPLAVVPPHKEAEIAARQLDAAIAAHCPAPHSPTTRARTPEALTSTAPIAAAPTAAAPYLCPAHLCRPHLCRPRCCGLLLSLTLSL</sequence>
<gene>
    <name evidence="1" type="ORF">FRX48_07827</name>
</gene>